<evidence type="ECO:0000256" key="1">
    <source>
        <dbReference type="SAM" id="SignalP"/>
    </source>
</evidence>
<feature type="signal peptide" evidence="1">
    <location>
        <begin position="1"/>
        <end position="24"/>
    </location>
</feature>
<dbReference type="Gene3D" id="2.30.30.170">
    <property type="match status" value="1"/>
</dbReference>
<feature type="domain" description="Peptidase C39-like" evidence="2">
    <location>
        <begin position="124"/>
        <end position="267"/>
    </location>
</feature>
<dbReference type="EMBL" id="QOCV01000012">
    <property type="protein sequence ID" value="RHW53318.1"/>
    <property type="molecule type" value="Genomic_DNA"/>
</dbReference>
<evidence type="ECO:0000259" key="2">
    <source>
        <dbReference type="Pfam" id="PF13529"/>
    </source>
</evidence>
<evidence type="ECO:0000313" key="4">
    <source>
        <dbReference type="Proteomes" id="UP000265862"/>
    </source>
</evidence>
<dbReference type="RefSeq" id="WP_118898264.1">
    <property type="nucleotide sequence ID" value="NZ_QOCV01000012.1"/>
</dbReference>
<dbReference type="InterPro" id="IPR038200">
    <property type="entry name" value="GW_dom_sf"/>
</dbReference>
<accession>A0A396SPQ9</accession>
<dbReference type="Proteomes" id="UP000265862">
    <property type="component" value="Unassembled WGS sequence"/>
</dbReference>
<organism evidence="3 4">
    <name type="scientific">Lactobacillus bombicola</name>
    <dbReference type="NCBI Taxonomy" id="1505723"/>
    <lineage>
        <taxon>Bacteria</taxon>
        <taxon>Bacillati</taxon>
        <taxon>Bacillota</taxon>
        <taxon>Bacilli</taxon>
        <taxon>Lactobacillales</taxon>
        <taxon>Lactobacillaceae</taxon>
        <taxon>Lactobacillus</taxon>
    </lineage>
</organism>
<reference evidence="3 4" key="1">
    <citation type="submission" date="2018-07" db="EMBL/GenBank/DDBJ databases">
        <title>Genome sequences of six Lactobacillus spp. isolated from bumble bee guts.</title>
        <authorList>
            <person name="Motta E.V.S."/>
            <person name="Moran N.A."/>
        </authorList>
    </citation>
    <scope>NUCLEOTIDE SEQUENCE [LARGE SCALE GENOMIC DNA]</scope>
    <source>
        <strain evidence="3 4">OCC3</strain>
    </source>
</reference>
<dbReference type="InterPro" id="IPR039564">
    <property type="entry name" value="Peptidase_C39-like"/>
</dbReference>
<name>A0A396SPQ9_9LACO</name>
<dbReference type="Pfam" id="PF13529">
    <property type="entry name" value="Peptidase_C39_2"/>
    <property type="match status" value="1"/>
</dbReference>
<dbReference type="Gene3D" id="3.90.70.10">
    <property type="entry name" value="Cysteine proteinases"/>
    <property type="match status" value="1"/>
</dbReference>
<feature type="chain" id="PRO_5039011034" description="Peptidase C39-like domain-containing protein" evidence="1">
    <location>
        <begin position="25"/>
        <end position="310"/>
    </location>
</feature>
<keyword evidence="1" id="KW-0732">Signal</keyword>
<protein>
    <recommendedName>
        <fullName evidence="2">Peptidase C39-like domain-containing protein</fullName>
    </recommendedName>
</protein>
<gene>
    <name evidence="3" type="ORF">DS835_07345</name>
</gene>
<evidence type="ECO:0000313" key="3">
    <source>
        <dbReference type="EMBL" id="RHW53318.1"/>
    </source>
</evidence>
<dbReference type="AlphaFoldDB" id="A0A396SPQ9"/>
<comment type="caution">
    <text evidence="3">The sequence shown here is derived from an EMBL/GenBank/DDBJ whole genome shotgun (WGS) entry which is preliminary data.</text>
</comment>
<sequence length="310" mass="34297">MMNKKQVLKKIITISVALLLYVSAANDSLISKVSADSVAPTTELASKKVKPFNVAVIKKNYGVYQGLFENKKSSAKYFHQNFVVSHVSTHNGKKYYWISKKNQPAIGYINQNAVAKPNQSKLIKVPYVSQYVPVKTPWGCAGASLAMLLGSQGQEITTSLLQKIQDNLPMQPTKGGQKGNVYTGVGFGYVIQPGALSKYARTFDKGKNVINISKKNLTLNDIKMYLQAGKPVLFYGFSSYQKPGDYVRNHCKVITGYRHGDFRVYDPLYYSRNDGAGSGGKNMAYDHGAIAWVPKATLQNEFCHKAITLK</sequence>
<proteinExistence type="predicted"/>